<evidence type="ECO:0000313" key="8">
    <source>
        <dbReference type="Proteomes" id="UP000266273"/>
    </source>
</evidence>
<keyword evidence="4" id="KW-1133">Transmembrane helix</keyword>
<protein>
    <submittedName>
        <fullName evidence="7">RND family efflux transporter MFP subunit</fullName>
    </submittedName>
</protein>
<dbReference type="InterPro" id="IPR006143">
    <property type="entry name" value="RND_pump_MFP"/>
</dbReference>
<dbReference type="AlphaFoldDB" id="A0A397PP61"/>
<dbReference type="GO" id="GO:1990281">
    <property type="term" value="C:efflux pump complex"/>
    <property type="evidence" value="ECO:0007669"/>
    <property type="project" value="TreeGrafter"/>
</dbReference>
<dbReference type="Pfam" id="PF25876">
    <property type="entry name" value="HH_MFP_RND"/>
    <property type="match status" value="1"/>
</dbReference>
<dbReference type="Proteomes" id="UP000266273">
    <property type="component" value="Unassembled WGS sequence"/>
</dbReference>
<dbReference type="EMBL" id="QXDF01000002">
    <property type="protein sequence ID" value="RIA47521.1"/>
    <property type="molecule type" value="Genomic_DNA"/>
</dbReference>
<keyword evidence="2" id="KW-0175">Coiled coil</keyword>
<feature type="domain" description="Multidrug resistance protein MdtA-like alpha-helical hairpin" evidence="5">
    <location>
        <begin position="166"/>
        <end position="220"/>
    </location>
</feature>
<dbReference type="RefSeq" id="WP_119061901.1">
    <property type="nucleotide sequence ID" value="NZ_QXDF01000002.1"/>
</dbReference>
<comment type="caution">
    <text evidence="7">The sequence shown here is derived from an EMBL/GenBank/DDBJ whole genome shotgun (WGS) entry which is preliminary data.</text>
</comment>
<dbReference type="InterPro" id="IPR058625">
    <property type="entry name" value="MdtA-like_BSH"/>
</dbReference>
<dbReference type="OrthoDB" id="9813967at2"/>
<dbReference type="Gene3D" id="2.40.420.20">
    <property type="match status" value="1"/>
</dbReference>
<feature type="domain" description="Multidrug resistance protein MdtA-like barrel-sandwich hybrid" evidence="6">
    <location>
        <begin position="97"/>
        <end position="281"/>
    </location>
</feature>
<evidence type="ECO:0000313" key="7">
    <source>
        <dbReference type="EMBL" id="RIA47521.1"/>
    </source>
</evidence>
<dbReference type="Gene3D" id="2.40.30.170">
    <property type="match status" value="1"/>
</dbReference>
<gene>
    <name evidence="7" type="ORF">BXY53_2075</name>
</gene>
<feature type="region of interest" description="Disordered" evidence="3">
    <location>
        <begin position="1"/>
        <end position="22"/>
    </location>
</feature>
<evidence type="ECO:0000259" key="6">
    <source>
        <dbReference type="Pfam" id="PF25917"/>
    </source>
</evidence>
<keyword evidence="8" id="KW-1185">Reference proteome</keyword>
<name>A0A397PP61_9HYPH</name>
<comment type="similarity">
    <text evidence="1">Belongs to the membrane fusion protein (MFP) (TC 8.A.1) family.</text>
</comment>
<dbReference type="NCBIfam" id="TIGR01730">
    <property type="entry name" value="RND_mfp"/>
    <property type="match status" value="1"/>
</dbReference>
<dbReference type="InterPro" id="IPR058624">
    <property type="entry name" value="MdtA-like_HH"/>
</dbReference>
<feature type="coiled-coil region" evidence="2">
    <location>
        <begin position="220"/>
        <end position="254"/>
    </location>
</feature>
<reference evidence="7 8" key="1">
    <citation type="submission" date="2018-08" db="EMBL/GenBank/DDBJ databases">
        <title>Genomic Encyclopedia of Archaeal and Bacterial Type Strains, Phase II (KMG-II): from individual species to whole genera.</title>
        <authorList>
            <person name="Goeker M."/>
        </authorList>
    </citation>
    <scope>NUCLEOTIDE SEQUENCE [LARGE SCALE GENOMIC DNA]</scope>
    <source>
        <strain evidence="7 8">DSM 5002</strain>
    </source>
</reference>
<keyword evidence="4" id="KW-0472">Membrane</keyword>
<feature type="compositionally biased region" description="Basic and acidic residues" evidence="3">
    <location>
        <begin position="1"/>
        <end position="19"/>
    </location>
</feature>
<proteinExistence type="inferred from homology"/>
<evidence type="ECO:0000256" key="3">
    <source>
        <dbReference type="SAM" id="MobiDB-lite"/>
    </source>
</evidence>
<evidence type="ECO:0000256" key="2">
    <source>
        <dbReference type="SAM" id="Coils"/>
    </source>
</evidence>
<evidence type="ECO:0000256" key="1">
    <source>
        <dbReference type="ARBA" id="ARBA00009477"/>
    </source>
</evidence>
<sequence length="447" mass="49057">MLQQRPAEETDREDRHEEPQGGFLSVLGRGARLLLQVLLPLALLAGAYAGYQYLLATKPAVTPEPPQEAVSPVRAVTVTHSSYQPQLTLYGETVAGREVQLRALVSGEVVEASPNLREGGEVSDGDLLLKIDPFDYEIALAEARAQIAETEARLQESEAQIRAQEAALERAREQLEIAERDLARAERLVDTGAVSRQTLDQRRLTVSQRQDAVEQGEISLSVQQARADQQRAALERLRATRRTAERNLRDTSLTAPFNAYVSEPNAEVGKVLGTNDAVATLIDKSWIEVRVTLSDAQYGRLVRTSGGVLGRPVEVRWYVGEEPFVYEAEIVRVGSQIASASGGVNVFARIKTPLEPTPLRPGAFVEVRVPDIQYEDVVRLPQTALYNNDHVYVIEDGRLTRRSVEQVGGADGYVLVRGDLQDGERVAATRLARPGEGVKVTVVEADV</sequence>
<dbReference type="PANTHER" id="PTHR30469">
    <property type="entry name" value="MULTIDRUG RESISTANCE PROTEIN MDTA"/>
    <property type="match status" value="1"/>
</dbReference>
<evidence type="ECO:0000256" key="4">
    <source>
        <dbReference type="SAM" id="Phobius"/>
    </source>
</evidence>
<feature type="coiled-coil region" evidence="2">
    <location>
        <begin position="138"/>
        <end position="188"/>
    </location>
</feature>
<accession>A0A397PP61</accession>
<feature type="transmembrane region" description="Helical" evidence="4">
    <location>
        <begin position="33"/>
        <end position="54"/>
    </location>
</feature>
<dbReference type="SUPFAM" id="SSF111369">
    <property type="entry name" value="HlyD-like secretion proteins"/>
    <property type="match status" value="3"/>
</dbReference>
<dbReference type="GO" id="GO:0015562">
    <property type="term" value="F:efflux transmembrane transporter activity"/>
    <property type="evidence" value="ECO:0007669"/>
    <property type="project" value="TreeGrafter"/>
</dbReference>
<dbReference type="Gene3D" id="2.40.50.100">
    <property type="match status" value="2"/>
</dbReference>
<keyword evidence="4" id="KW-0812">Transmembrane</keyword>
<dbReference type="PANTHER" id="PTHR30469:SF12">
    <property type="entry name" value="MULTIDRUG RESISTANCE PROTEIN MDTA"/>
    <property type="match status" value="1"/>
</dbReference>
<dbReference type="Pfam" id="PF25917">
    <property type="entry name" value="BSH_RND"/>
    <property type="match status" value="1"/>
</dbReference>
<dbReference type="Gene3D" id="1.10.287.470">
    <property type="entry name" value="Helix hairpin bin"/>
    <property type="match status" value="2"/>
</dbReference>
<organism evidence="7 8">
    <name type="scientific">Dichotomicrobium thermohalophilum</name>
    <dbReference type="NCBI Taxonomy" id="933063"/>
    <lineage>
        <taxon>Bacteria</taxon>
        <taxon>Pseudomonadati</taxon>
        <taxon>Pseudomonadota</taxon>
        <taxon>Alphaproteobacteria</taxon>
        <taxon>Hyphomicrobiales</taxon>
        <taxon>Hyphomicrobiaceae</taxon>
        <taxon>Dichotomicrobium</taxon>
    </lineage>
</organism>
<evidence type="ECO:0000259" key="5">
    <source>
        <dbReference type="Pfam" id="PF25876"/>
    </source>
</evidence>